<dbReference type="RefSeq" id="WP_183954092.1">
    <property type="nucleotide sequence ID" value="NZ_JACIEB010000001.1"/>
</dbReference>
<dbReference type="InterPro" id="IPR021333">
    <property type="entry name" value="DUF2946"/>
</dbReference>
<evidence type="ECO:0000256" key="1">
    <source>
        <dbReference type="SAM" id="MobiDB-lite"/>
    </source>
</evidence>
<dbReference type="Pfam" id="PF11162">
    <property type="entry name" value="DUF2946"/>
    <property type="match status" value="1"/>
</dbReference>
<name>A0A7W6DDC0_9SPHN</name>
<feature type="compositionally biased region" description="Low complexity" evidence="1">
    <location>
        <begin position="78"/>
        <end position="88"/>
    </location>
</feature>
<reference evidence="2 3" key="1">
    <citation type="submission" date="2020-08" db="EMBL/GenBank/DDBJ databases">
        <title>Genomic Encyclopedia of Type Strains, Phase IV (KMG-IV): sequencing the most valuable type-strain genomes for metagenomic binning, comparative biology and taxonomic classification.</title>
        <authorList>
            <person name="Goeker M."/>
        </authorList>
    </citation>
    <scope>NUCLEOTIDE SEQUENCE [LARGE SCALE GENOMIC DNA]</scope>
    <source>
        <strain evidence="2 3">DSM 29348</strain>
    </source>
</reference>
<keyword evidence="3" id="KW-1185">Reference proteome</keyword>
<feature type="compositionally biased region" description="Low complexity" evidence="1">
    <location>
        <begin position="113"/>
        <end position="126"/>
    </location>
</feature>
<feature type="region of interest" description="Disordered" evidence="1">
    <location>
        <begin position="61"/>
        <end position="88"/>
    </location>
</feature>
<evidence type="ECO:0000313" key="2">
    <source>
        <dbReference type="EMBL" id="MBB3981145.1"/>
    </source>
</evidence>
<proteinExistence type="predicted"/>
<sequence>MTWRAILMSRRGAWLHLLALLALASSILVPPGYMVARAADGVLRVQMCNGAAATLVIPGVNVGKGSGGGQDQDDGRSQHGMPCPYASAAMPMPAPDPLGIAPPSPQFLSVPLAGPARGMAPGRGMAAPPPPSQAPPVFSH</sequence>
<evidence type="ECO:0000313" key="3">
    <source>
        <dbReference type="Proteomes" id="UP000552757"/>
    </source>
</evidence>
<accession>A0A7W6DDC0</accession>
<dbReference type="Proteomes" id="UP000552757">
    <property type="component" value="Unassembled WGS sequence"/>
</dbReference>
<dbReference type="EMBL" id="JACIEB010000001">
    <property type="protein sequence ID" value="MBB3981145.1"/>
    <property type="molecule type" value="Genomic_DNA"/>
</dbReference>
<comment type="caution">
    <text evidence="2">The sequence shown here is derived from an EMBL/GenBank/DDBJ whole genome shotgun (WGS) entry which is preliminary data.</text>
</comment>
<protein>
    <recommendedName>
        <fullName evidence="4">DUF2946 domain-containing protein</fullName>
    </recommendedName>
</protein>
<gene>
    <name evidence="2" type="ORF">GGR44_000776</name>
</gene>
<dbReference type="AlphaFoldDB" id="A0A7W6DDC0"/>
<evidence type="ECO:0008006" key="4">
    <source>
        <dbReference type="Google" id="ProtNLM"/>
    </source>
</evidence>
<feature type="region of interest" description="Disordered" evidence="1">
    <location>
        <begin position="111"/>
        <end position="140"/>
    </location>
</feature>
<organism evidence="2 3">
    <name type="scientific">Sphingobium fontiphilum</name>
    <dbReference type="NCBI Taxonomy" id="944425"/>
    <lineage>
        <taxon>Bacteria</taxon>
        <taxon>Pseudomonadati</taxon>
        <taxon>Pseudomonadota</taxon>
        <taxon>Alphaproteobacteria</taxon>
        <taxon>Sphingomonadales</taxon>
        <taxon>Sphingomonadaceae</taxon>
        <taxon>Sphingobium</taxon>
    </lineage>
</organism>